<dbReference type="EMBL" id="VWPK01000007">
    <property type="protein sequence ID" value="KAA5613199.1"/>
    <property type="molecule type" value="Genomic_DNA"/>
</dbReference>
<keyword evidence="2" id="KW-1185">Reference proteome</keyword>
<dbReference type="RefSeq" id="WP_150039682.1">
    <property type="nucleotide sequence ID" value="NZ_OW485601.1"/>
</dbReference>
<organism evidence="1 2">
    <name type="scientific">Rhodovastum atsumiense</name>
    <dbReference type="NCBI Taxonomy" id="504468"/>
    <lineage>
        <taxon>Bacteria</taxon>
        <taxon>Pseudomonadati</taxon>
        <taxon>Pseudomonadota</taxon>
        <taxon>Alphaproteobacteria</taxon>
        <taxon>Acetobacterales</taxon>
        <taxon>Acetobacteraceae</taxon>
        <taxon>Rhodovastum</taxon>
    </lineage>
</organism>
<proteinExistence type="predicted"/>
<comment type="caution">
    <text evidence="1">The sequence shown here is derived from an EMBL/GenBank/DDBJ whole genome shotgun (WGS) entry which is preliminary data.</text>
</comment>
<evidence type="ECO:0008006" key="3">
    <source>
        <dbReference type="Google" id="ProtNLM"/>
    </source>
</evidence>
<protein>
    <recommendedName>
        <fullName evidence="3">DUF4089 domain-containing protein</fullName>
    </recommendedName>
</protein>
<sequence length="61" mass="6409">MDEQTMAALARLAGLERAQATFPDDVLAAAAQAMSWREALQQAPADLAAEPWPPMRAGTGA</sequence>
<accession>A0A5M6IZ26</accession>
<evidence type="ECO:0000313" key="2">
    <source>
        <dbReference type="Proteomes" id="UP000325255"/>
    </source>
</evidence>
<dbReference type="OrthoDB" id="9959905at2"/>
<gene>
    <name evidence="1" type="ORF">F1189_05755</name>
</gene>
<dbReference type="Proteomes" id="UP000325255">
    <property type="component" value="Unassembled WGS sequence"/>
</dbReference>
<dbReference type="AlphaFoldDB" id="A0A5M6IZ26"/>
<name>A0A5M6IZ26_9PROT</name>
<reference evidence="1 2" key="1">
    <citation type="submission" date="2019-09" db="EMBL/GenBank/DDBJ databases">
        <title>Genome sequence of Rhodovastum atsumiense, a diverse member of the Acetobacteraceae family of non-sulfur purple photosynthetic bacteria.</title>
        <authorList>
            <person name="Meyer T."/>
            <person name="Kyndt J."/>
        </authorList>
    </citation>
    <scope>NUCLEOTIDE SEQUENCE [LARGE SCALE GENOMIC DNA]</scope>
    <source>
        <strain evidence="1 2">DSM 21279</strain>
    </source>
</reference>
<evidence type="ECO:0000313" key="1">
    <source>
        <dbReference type="EMBL" id="KAA5613199.1"/>
    </source>
</evidence>